<evidence type="ECO:0000313" key="4">
    <source>
        <dbReference type="Proteomes" id="UP001151699"/>
    </source>
</evidence>
<dbReference type="Proteomes" id="UP001151699">
    <property type="component" value="Unassembled WGS sequence"/>
</dbReference>
<dbReference type="OrthoDB" id="8250900at2759"/>
<feature type="compositionally biased region" description="Acidic residues" evidence="1">
    <location>
        <begin position="138"/>
        <end position="147"/>
    </location>
</feature>
<dbReference type="EMBL" id="WJQU01002600">
    <property type="protein sequence ID" value="KAJ6632688.1"/>
    <property type="molecule type" value="Genomic_DNA"/>
</dbReference>
<organism evidence="3 4">
    <name type="scientific">Pseudolycoriella hygida</name>
    <dbReference type="NCBI Taxonomy" id="35572"/>
    <lineage>
        <taxon>Eukaryota</taxon>
        <taxon>Metazoa</taxon>
        <taxon>Ecdysozoa</taxon>
        <taxon>Arthropoda</taxon>
        <taxon>Hexapoda</taxon>
        <taxon>Insecta</taxon>
        <taxon>Pterygota</taxon>
        <taxon>Neoptera</taxon>
        <taxon>Endopterygota</taxon>
        <taxon>Diptera</taxon>
        <taxon>Nematocera</taxon>
        <taxon>Sciaroidea</taxon>
        <taxon>Sciaridae</taxon>
        <taxon>Pseudolycoriella</taxon>
    </lineage>
</organism>
<feature type="compositionally biased region" description="Acidic residues" evidence="1">
    <location>
        <begin position="164"/>
        <end position="177"/>
    </location>
</feature>
<evidence type="ECO:0000313" key="3">
    <source>
        <dbReference type="EMBL" id="KAJ6632688.1"/>
    </source>
</evidence>
<protein>
    <submittedName>
        <fullName evidence="3">Uncharacterized protein</fullName>
    </submittedName>
</protein>
<keyword evidence="4" id="KW-1185">Reference proteome</keyword>
<feature type="signal peptide" evidence="2">
    <location>
        <begin position="1"/>
        <end position="16"/>
    </location>
</feature>
<evidence type="ECO:0000256" key="1">
    <source>
        <dbReference type="SAM" id="MobiDB-lite"/>
    </source>
</evidence>
<gene>
    <name evidence="3" type="ORF">Bhyg_16626</name>
</gene>
<evidence type="ECO:0000256" key="2">
    <source>
        <dbReference type="SAM" id="SignalP"/>
    </source>
</evidence>
<comment type="caution">
    <text evidence="3">The sequence shown here is derived from an EMBL/GenBank/DDBJ whole genome shotgun (WGS) entry which is preliminary data.</text>
</comment>
<keyword evidence="2" id="KW-0732">Signal</keyword>
<dbReference type="AlphaFoldDB" id="A0A9Q0ML93"/>
<feature type="region of interest" description="Disordered" evidence="1">
    <location>
        <begin position="119"/>
        <end position="192"/>
    </location>
</feature>
<accession>A0A9Q0ML93</accession>
<feature type="chain" id="PRO_5040217432" evidence="2">
    <location>
        <begin position="17"/>
        <end position="192"/>
    </location>
</feature>
<proteinExistence type="predicted"/>
<name>A0A9Q0ML93_9DIPT</name>
<sequence>MYFLVGCLASLVVVQAAPFTGHYTYPAETTLVRSPEHDSAVVRSDRFGGNFAYSIAQRHAYQVFSPNSGVIYNHDPFSYSHHQFSQFPYVANVNGHHFYIQHPLATPIVPSFVSVVYPGQNPSEYPEEDQTEPTADSEPTENPDAETVEVVAQNGSNDVPKEETTEENNYDEPENANDDSIAVDAYRLGGDN</sequence>
<reference evidence="3" key="1">
    <citation type="submission" date="2022-07" db="EMBL/GenBank/DDBJ databases">
        <authorList>
            <person name="Trinca V."/>
            <person name="Uliana J.V.C."/>
            <person name="Torres T.T."/>
            <person name="Ward R.J."/>
            <person name="Monesi N."/>
        </authorList>
    </citation>
    <scope>NUCLEOTIDE SEQUENCE</scope>
    <source>
        <strain evidence="3">HSMRA1968</strain>
        <tissue evidence="3">Whole embryos</tissue>
    </source>
</reference>